<sequence>STLWKVALLGQSQEPVDHNPGRGHLAKISRVDREEQLMPFSTLDLPINPMAAPELKQPRKPNHAPNP</sequence>
<reference evidence="2 3" key="1">
    <citation type="journal article" date="2019" name="Mol. Biol. Evol.">
        <title>Blast fungal genomes show frequent chromosomal changes, gene gains and losses, and effector gene turnover.</title>
        <authorList>
            <person name="Gomez Luciano L.B."/>
            <person name="Jason Tsai I."/>
            <person name="Chuma I."/>
            <person name="Tosa Y."/>
            <person name="Chen Y.H."/>
            <person name="Li J.Y."/>
            <person name="Li M.Y."/>
            <person name="Jade Lu M.Y."/>
            <person name="Nakayashiki H."/>
            <person name="Li W.H."/>
        </authorList>
    </citation>
    <scope>NUCLEOTIDE SEQUENCE [LARGE SCALE GENOMIC DNA]</scope>
    <source>
        <strain evidence="2 3">NI907</strain>
    </source>
</reference>
<proteinExistence type="predicted"/>
<reference evidence="3" key="3">
    <citation type="submission" date="2025-08" db="UniProtKB">
        <authorList>
            <consortium name="RefSeq"/>
        </authorList>
    </citation>
    <scope>IDENTIFICATION</scope>
    <source>
        <strain evidence="3">NI907</strain>
    </source>
</reference>
<name>A0A6P8AWA5_PYRGI</name>
<dbReference type="RefSeq" id="XP_030979167.1">
    <property type="nucleotide sequence ID" value="XM_031128974.1"/>
</dbReference>
<feature type="non-terminal residue" evidence="3">
    <location>
        <position position="67"/>
    </location>
</feature>
<reference evidence="3" key="2">
    <citation type="submission" date="2019-10" db="EMBL/GenBank/DDBJ databases">
        <authorList>
            <consortium name="NCBI Genome Project"/>
        </authorList>
    </citation>
    <scope>NUCLEOTIDE SEQUENCE</scope>
    <source>
        <strain evidence="3">NI907</strain>
    </source>
</reference>
<keyword evidence="2" id="KW-1185">Reference proteome</keyword>
<dbReference type="Proteomes" id="UP000515153">
    <property type="component" value="Chromosome V"/>
</dbReference>
<dbReference type="KEGG" id="pgri:PgNI_08984"/>
<feature type="region of interest" description="Disordered" evidence="1">
    <location>
        <begin position="42"/>
        <end position="67"/>
    </location>
</feature>
<feature type="non-terminal residue" evidence="3">
    <location>
        <position position="1"/>
    </location>
</feature>
<dbReference type="GeneID" id="41963882"/>
<gene>
    <name evidence="3" type="ORF">PgNI_08984</name>
</gene>
<evidence type="ECO:0000256" key="1">
    <source>
        <dbReference type="SAM" id="MobiDB-lite"/>
    </source>
</evidence>
<evidence type="ECO:0000313" key="3">
    <source>
        <dbReference type="RefSeq" id="XP_030979167.1"/>
    </source>
</evidence>
<organism evidence="2 3">
    <name type="scientific">Pyricularia grisea</name>
    <name type="common">Crabgrass-specific blast fungus</name>
    <name type="synonym">Magnaporthe grisea</name>
    <dbReference type="NCBI Taxonomy" id="148305"/>
    <lineage>
        <taxon>Eukaryota</taxon>
        <taxon>Fungi</taxon>
        <taxon>Dikarya</taxon>
        <taxon>Ascomycota</taxon>
        <taxon>Pezizomycotina</taxon>
        <taxon>Sordariomycetes</taxon>
        <taxon>Sordariomycetidae</taxon>
        <taxon>Magnaporthales</taxon>
        <taxon>Pyriculariaceae</taxon>
        <taxon>Pyricularia</taxon>
    </lineage>
</organism>
<accession>A0A6P8AWA5</accession>
<feature type="compositionally biased region" description="Basic residues" evidence="1">
    <location>
        <begin position="58"/>
        <end position="67"/>
    </location>
</feature>
<evidence type="ECO:0000313" key="2">
    <source>
        <dbReference type="Proteomes" id="UP000515153"/>
    </source>
</evidence>
<dbReference type="AlphaFoldDB" id="A0A6P8AWA5"/>
<protein>
    <submittedName>
        <fullName evidence="3">Uncharacterized protein</fullName>
    </submittedName>
</protein>